<keyword evidence="5" id="KW-1185">Reference proteome</keyword>
<dbReference type="Pfam" id="PF13606">
    <property type="entry name" value="Ank_3"/>
    <property type="match status" value="1"/>
</dbReference>
<dbReference type="Proteomes" id="UP000001542">
    <property type="component" value="Unassembled WGS sequence"/>
</dbReference>
<dbReference type="PROSITE" id="PS50088">
    <property type="entry name" value="ANK_REPEAT"/>
    <property type="match status" value="1"/>
</dbReference>
<dbReference type="EMBL" id="DS114526">
    <property type="protein sequence ID" value="EAX87028.1"/>
    <property type="molecule type" value="Genomic_DNA"/>
</dbReference>
<organism evidence="4 5">
    <name type="scientific">Trichomonas vaginalis (strain ATCC PRA-98 / G3)</name>
    <dbReference type="NCBI Taxonomy" id="412133"/>
    <lineage>
        <taxon>Eukaryota</taxon>
        <taxon>Metamonada</taxon>
        <taxon>Parabasalia</taxon>
        <taxon>Trichomonadida</taxon>
        <taxon>Trichomonadidae</taxon>
        <taxon>Trichomonas</taxon>
    </lineage>
</organism>
<dbReference type="InParanoid" id="A2G738"/>
<dbReference type="VEuPathDB" id="TrichDB:TVAG_052250"/>
<sequence length="183" mass="21141">MIAILGGNIQFIKDFSNNPKINPNFVSNESDTILHYAVRSGNIDVFNYIVQRYNPDKNTKNKNGFTPLNNAQMYGFENIINKFPSSMIQEKDVNGNTILHYAAMGGNRDYFKKVLQKYYSKFNDLNNNKENCFQVSIRFIQPQIAIYIMNSHTVNYNQQDNDGNNVVKEALRMDIPQHIRISS</sequence>
<dbReference type="RefSeq" id="XP_001299958.1">
    <property type="nucleotide sequence ID" value="XM_001299957.1"/>
</dbReference>
<keyword evidence="2 3" id="KW-0040">ANK repeat</keyword>
<dbReference type="InterPro" id="IPR036770">
    <property type="entry name" value="Ankyrin_rpt-contain_sf"/>
</dbReference>
<dbReference type="PANTHER" id="PTHR24198">
    <property type="entry name" value="ANKYRIN REPEAT AND PROTEIN KINASE DOMAIN-CONTAINING PROTEIN"/>
    <property type="match status" value="1"/>
</dbReference>
<dbReference type="SMART" id="SM00248">
    <property type="entry name" value="ANK"/>
    <property type="match status" value="3"/>
</dbReference>
<dbReference type="SMR" id="A2G738"/>
<evidence type="ECO:0000256" key="3">
    <source>
        <dbReference type="PROSITE-ProRule" id="PRU00023"/>
    </source>
</evidence>
<evidence type="ECO:0000313" key="5">
    <source>
        <dbReference type="Proteomes" id="UP000001542"/>
    </source>
</evidence>
<name>A2G738_TRIV3</name>
<gene>
    <name evidence="4" type="ORF">TVAG_052250</name>
</gene>
<dbReference type="Gene3D" id="1.25.40.20">
    <property type="entry name" value="Ankyrin repeat-containing domain"/>
    <property type="match status" value="2"/>
</dbReference>
<keyword evidence="1" id="KW-0677">Repeat</keyword>
<reference evidence="4" key="1">
    <citation type="submission" date="2006-10" db="EMBL/GenBank/DDBJ databases">
        <authorList>
            <person name="Amadeo P."/>
            <person name="Zhao Q."/>
            <person name="Wortman J."/>
            <person name="Fraser-Liggett C."/>
            <person name="Carlton J."/>
        </authorList>
    </citation>
    <scope>NUCLEOTIDE SEQUENCE</scope>
    <source>
        <strain evidence="4">G3</strain>
    </source>
</reference>
<dbReference type="Pfam" id="PF12796">
    <property type="entry name" value="Ank_2"/>
    <property type="match status" value="1"/>
</dbReference>
<dbReference type="PANTHER" id="PTHR24198:SF165">
    <property type="entry name" value="ANKYRIN REPEAT-CONTAINING PROTEIN-RELATED"/>
    <property type="match status" value="1"/>
</dbReference>
<dbReference type="VEuPathDB" id="TrichDB:TVAGG3_0741100"/>
<accession>A2G738</accession>
<evidence type="ECO:0000256" key="2">
    <source>
        <dbReference type="ARBA" id="ARBA00023043"/>
    </source>
</evidence>
<protein>
    <submittedName>
        <fullName evidence="4">Uncharacterized protein</fullName>
    </submittedName>
</protein>
<dbReference type="SUPFAM" id="SSF48403">
    <property type="entry name" value="Ankyrin repeat"/>
    <property type="match status" value="1"/>
</dbReference>
<dbReference type="KEGG" id="tva:4744676"/>
<feature type="repeat" description="ANK" evidence="3">
    <location>
        <begin position="94"/>
        <end position="127"/>
    </location>
</feature>
<evidence type="ECO:0000313" key="4">
    <source>
        <dbReference type="EMBL" id="EAX87028.1"/>
    </source>
</evidence>
<proteinExistence type="predicted"/>
<dbReference type="OrthoDB" id="20872at2759"/>
<reference evidence="4" key="2">
    <citation type="journal article" date="2007" name="Science">
        <title>Draft genome sequence of the sexually transmitted pathogen Trichomonas vaginalis.</title>
        <authorList>
            <person name="Carlton J.M."/>
            <person name="Hirt R.P."/>
            <person name="Silva J.C."/>
            <person name="Delcher A.L."/>
            <person name="Schatz M."/>
            <person name="Zhao Q."/>
            <person name="Wortman J.R."/>
            <person name="Bidwell S.L."/>
            <person name="Alsmark U.C.M."/>
            <person name="Besteiro S."/>
            <person name="Sicheritz-Ponten T."/>
            <person name="Noel C.J."/>
            <person name="Dacks J.B."/>
            <person name="Foster P.G."/>
            <person name="Simillion C."/>
            <person name="Van de Peer Y."/>
            <person name="Miranda-Saavedra D."/>
            <person name="Barton G.J."/>
            <person name="Westrop G.D."/>
            <person name="Mueller S."/>
            <person name="Dessi D."/>
            <person name="Fiori P.L."/>
            <person name="Ren Q."/>
            <person name="Paulsen I."/>
            <person name="Zhang H."/>
            <person name="Bastida-Corcuera F.D."/>
            <person name="Simoes-Barbosa A."/>
            <person name="Brown M.T."/>
            <person name="Hayes R.D."/>
            <person name="Mukherjee M."/>
            <person name="Okumura C.Y."/>
            <person name="Schneider R."/>
            <person name="Smith A.J."/>
            <person name="Vanacova S."/>
            <person name="Villalvazo M."/>
            <person name="Haas B.J."/>
            <person name="Pertea M."/>
            <person name="Feldblyum T.V."/>
            <person name="Utterback T.R."/>
            <person name="Shu C.L."/>
            <person name="Osoegawa K."/>
            <person name="de Jong P.J."/>
            <person name="Hrdy I."/>
            <person name="Horvathova L."/>
            <person name="Zubacova Z."/>
            <person name="Dolezal P."/>
            <person name="Malik S.B."/>
            <person name="Logsdon J.M. Jr."/>
            <person name="Henze K."/>
            <person name="Gupta A."/>
            <person name="Wang C.C."/>
            <person name="Dunne R.L."/>
            <person name="Upcroft J.A."/>
            <person name="Upcroft P."/>
            <person name="White O."/>
            <person name="Salzberg S.L."/>
            <person name="Tang P."/>
            <person name="Chiu C.-H."/>
            <person name="Lee Y.-S."/>
            <person name="Embley T.M."/>
            <person name="Coombs G.H."/>
            <person name="Mottram J.C."/>
            <person name="Tachezy J."/>
            <person name="Fraser-Liggett C.M."/>
            <person name="Johnson P.J."/>
        </authorList>
    </citation>
    <scope>NUCLEOTIDE SEQUENCE [LARGE SCALE GENOMIC DNA]</scope>
    <source>
        <strain evidence="4">G3</strain>
    </source>
</reference>
<dbReference type="InterPro" id="IPR002110">
    <property type="entry name" value="Ankyrin_rpt"/>
</dbReference>
<dbReference type="AlphaFoldDB" id="A2G738"/>
<evidence type="ECO:0000256" key="1">
    <source>
        <dbReference type="ARBA" id="ARBA00022737"/>
    </source>
</evidence>
<dbReference type="STRING" id="5722.A2G738"/>